<dbReference type="GO" id="GO:0036220">
    <property type="term" value="F:ITP diphosphatase activity"/>
    <property type="evidence" value="ECO:0007669"/>
    <property type="project" value="UniProtKB-EC"/>
</dbReference>
<feature type="active site" description="Proton acceptor" evidence="7">
    <location>
        <position position="71"/>
    </location>
</feature>
<dbReference type="SUPFAM" id="SSF52972">
    <property type="entry name" value="ITPase-like"/>
    <property type="match status" value="1"/>
</dbReference>
<name>A0ABW8TLW9_9CLOT</name>
<keyword evidence="2 7" id="KW-0479">Metal-binding</keyword>
<evidence type="ECO:0000313" key="10">
    <source>
        <dbReference type="Proteomes" id="UP001623592"/>
    </source>
</evidence>
<feature type="binding site" evidence="7">
    <location>
        <begin position="8"/>
        <end position="13"/>
    </location>
    <ligand>
        <name>substrate</name>
    </ligand>
</feature>
<dbReference type="EMBL" id="JBJIAA010000024">
    <property type="protein sequence ID" value="MFL0253065.1"/>
    <property type="molecule type" value="Genomic_DNA"/>
</dbReference>
<evidence type="ECO:0000256" key="2">
    <source>
        <dbReference type="ARBA" id="ARBA00022723"/>
    </source>
</evidence>
<keyword evidence="5 7" id="KW-0460">Magnesium</keyword>
<feature type="binding site" evidence="7">
    <location>
        <position position="41"/>
    </location>
    <ligand>
        <name>Mg(2+)</name>
        <dbReference type="ChEBI" id="CHEBI:18420"/>
    </ligand>
</feature>
<evidence type="ECO:0000256" key="1">
    <source>
        <dbReference type="ARBA" id="ARBA00008023"/>
    </source>
</evidence>
<evidence type="ECO:0000256" key="8">
    <source>
        <dbReference type="RuleBase" id="RU003781"/>
    </source>
</evidence>
<dbReference type="Proteomes" id="UP001623592">
    <property type="component" value="Unassembled WGS sequence"/>
</dbReference>
<keyword evidence="10" id="KW-1185">Reference proteome</keyword>
<dbReference type="HAMAP" id="MF_01405">
    <property type="entry name" value="Non_canon_purine_NTPase"/>
    <property type="match status" value="1"/>
</dbReference>
<comment type="catalytic activity">
    <reaction evidence="7">
        <text>dITP + H2O = dIMP + diphosphate + H(+)</text>
        <dbReference type="Rhea" id="RHEA:28342"/>
        <dbReference type="ChEBI" id="CHEBI:15377"/>
        <dbReference type="ChEBI" id="CHEBI:15378"/>
        <dbReference type="ChEBI" id="CHEBI:33019"/>
        <dbReference type="ChEBI" id="CHEBI:61194"/>
        <dbReference type="ChEBI" id="CHEBI:61382"/>
        <dbReference type="EC" id="3.6.1.66"/>
    </reaction>
</comment>
<keyword evidence="4 7" id="KW-0378">Hydrolase</keyword>
<comment type="subunit">
    <text evidence="7">Homodimer.</text>
</comment>
<evidence type="ECO:0000256" key="6">
    <source>
        <dbReference type="ARBA" id="ARBA00023080"/>
    </source>
</evidence>
<feature type="binding site" evidence="7">
    <location>
        <position position="71"/>
    </location>
    <ligand>
        <name>Mg(2+)</name>
        <dbReference type="ChEBI" id="CHEBI:18420"/>
    </ligand>
</feature>
<dbReference type="PANTHER" id="PTHR11067:SF9">
    <property type="entry name" value="INOSINE TRIPHOSPHATE PYROPHOSPHATASE"/>
    <property type="match status" value="1"/>
</dbReference>
<evidence type="ECO:0000313" key="9">
    <source>
        <dbReference type="EMBL" id="MFL0253065.1"/>
    </source>
</evidence>
<organism evidence="9 10">
    <name type="scientific">Clostridium neuense</name>
    <dbReference type="NCBI Taxonomy" id="1728934"/>
    <lineage>
        <taxon>Bacteria</taxon>
        <taxon>Bacillati</taxon>
        <taxon>Bacillota</taxon>
        <taxon>Clostridia</taxon>
        <taxon>Eubacteriales</taxon>
        <taxon>Clostridiaceae</taxon>
        <taxon>Clostridium</taxon>
    </lineage>
</organism>
<feature type="binding site" evidence="7">
    <location>
        <position position="72"/>
    </location>
    <ligand>
        <name>substrate</name>
    </ligand>
</feature>
<accession>A0ABW8TLW9</accession>
<evidence type="ECO:0000256" key="7">
    <source>
        <dbReference type="HAMAP-Rule" id="MF_01405"/>
    </source>
</evidence>
<dbReference type="CDD" id="cd00515">
    <property type="entry name" value="HAM1"/>
    <property type="match status" value="1"/>
</dbReference>
<feature type="binding site" evidence="7">
    <location>
        <begin position="154"/>
        <end position="157"/>
    </location>
    <ligand>
        <name>substrate</name>
    </ligand>
</feature>
<dbReference type="NCBIfam" id="TIGR00042">
    <property type="entry name" value="RdgB/HAM1 family non-canonical purine NTP pyrophosphatase"/>
    <property type="match status" value="1"/>
</dbReference>
<evidence type="ECO:0000256" key="4">
    <source>
        <dbReference type="ARBA" id="ARBA00022801"/>
    </source>
</evidence>
<dbReference type="Pfam" id="PF01725">
    <property type="entry name" value="Ham1p_like"/>
    <property type="match status" value="1"/>
</dbReference>
<evidence type="ECO:0000256" key="3">
    <source>
        <dbReference type="ARBA" id="ARBA00022741"/>
    </source>
</evidence>
<comment type="cofactor">
    <cofactor evidence="7">
        <name>Mg(2+)</name>
        <dbReference type="ChEBI" id="CHEBI:18420"/>
    </cofactor>
    <text evidence="7">Binds 1 Mg(2+) ion per subunit.</text>
</comment>
<dbReference type="EC" id="3.6.1.66" evidence="7"/>
<feature type="binding site" evidence="7">
    <location>
        <position position="177"/>
    </location>
    <ligand>
        <name>substrate</name>
    </ligand>
</feature>
<reference evidence="9 10" key="1">
    <citation type="submission" date="2024-11" db="EMBL/GenBank/DDBJ databases">
        <authorList>
            <person name="Heng Y.C."/>
            <person name="Lim A.C.H."/>
            <person name="Lee J.K.Y."/>
            <person name="Kittelmann S."/>
        </authorList>
    </citation>
    <scope>NUCLEOTIDE SEQUENCE [LARGE SCALE GENOMIC DNA]</scope>
    <source>
        <strain evidence="9 10">WILCCON 0114</strain>
    </source>
</reference>
<gene>
    <name evidence="9" type="ORF">ACJDT4_21900</name>
</gene>
<comment type="catalytic activity">
    <reaction evidence="7">
        <text>XTP + H2O = XMP + diphosphate + H(+)</text>
        <dbReference type="Rhea" id="RHEA:28610"/>
        <dbReference type="ChEBI" id="CHEBI:15377"/>
        <dbReference type="ChEBI" id="CHEBI:15378"/>
        <dbReference type="ChEBI" id="CHEBI:33019"/>
        <dbReference type="ChEBI" id="CHEBI:57464"/>
        <dbReference type="ChEBI" id="CHEBI:61314"/>
        <dbReference type="EC" id="3.6.1.66"/>
    </reaction>
</comment>
<dbReference type="InterPro" id="IPR029001">
    <property type="entry name" value="ITPase-like_fam"/>
</dbReference>
<keyword evidence="6 7" id="KW-0546">Nucleotide metabolism</keyword>
<protein>
    <recommendedName>
        <fullName evidence="7">dITP/XTP pyrophosphatase</fullName>
        <ecNumber evidence="7">3.6.1.66</ecNumber>
    </recommendedName>
    <alternativeName>
        <fullName evidence="7">Non-canonical purine NTP pyrophosphatase</fullName>
    </alternativeName>
    <alternativeName>
        <fullName evidence="7">Non-standard purine NTP pyrophosphatase</fullName>
    </alternativeName>
    <alternativeName>
        <fullName evidence="7">Nucleoside-triphosphate diphosphatase</fullName>
    </alternativeName>
    <alternativeName>
        <fullName evidence="7">Nucleoside-triphosphate pyrophosphatase</fullName>
        <shortName evidence="7">NTPase</shortName>
    </alternativeName>
</protein>
<evidence type="ECO:0000256" key="5">
    <source>
        <dbReference type="ARBA" id="ARBA00022842"/>
    </source>
</evidence>
<comment type="caution">
    <text evidence="9">The sequence shown here is derived from an EMBL/GenBank/DDBJ whole genome shotgun (WGS) entry which is preliminary data.</text>
</comment>
<proteinExistence type="inferred from homology"/>
<sequence>MKNLIIASNNKDKIREIKEILKKYKLNIMSQSEAGVHIEVEEDGKTFMENAYKKAYEIWKLKKDSAVIADDSGLMVDILDGAPGVYSARFAGEHGNSEKNNSKLLKLLEDVPFEKRKAKFVCAIILVVNDKDIIRAQGEVEGYIAEEARGKDGFGYDPLFYVPEYDKTFGEITASEKNTMSHRAIALKKLSEEISKLSWE</sequence>
<dbReference type="InterPro" id="IPR020922">
    <property type="entry name" value="dITP/XTP_pyrophosphatase"/>
</dbReference>
<comment type="similarity">
    <text evidence="1 7 8">Belongs to the HAM1 NTPase family.</text>
</comment>
<feature type="binding site" evidence="7">
    <location>
        <begin position="182"/>
        <end position="183"/>
    </location>
    <ligand>
        <name>substrate</name>
    </ligand>
</feature>
<dbReference type="Gene3D" id="3.90.950.10">
    <property type="match status" value="1"/>
</dbReference>
<comment type="catalytic activity">
    <reaction evidence="7">
        <text>ITP + H2O = IMP + diphosphate + H(+)</text>
        <dbReference type="Rhea" id="RHEA:29399"/>
        <dbReference type="ChEBI" id="CHEBI:15377"/>
        <dbReference type="ChEBI" id="CHEBI:15378"/>
        <dbReference type="ChEBI" id="CHEBI:33019"/>
        <dbReference type="ChEBI" id="CHEBI:58053"/>
        <dbReference type="ChEBI" id="CHEBI:61402"/>
        <dbReference type="EC" id="3.6.1.66"/>
    </reaction>
</comment>
<dbReference type="RefSeq" id="WP_406789728.1">
    <property type="nucleotide sequence ID" value="NZ_JBJIAA010000024.1"/>
</dbReference>
<dbReference type="InterPro" id="IPR002637">
    <property type="entry name" value="RdgB/HAM1"/>
</dbReference>
<dbReference type="NCBIfam" id="NF011397">
    <property type="entry name" value="PRK14822.1"/>
    <property type="match status" value="1"/>
</dbReference>
<comment type="function">
    <text evidence="7">Pyrophosphatase that catalyzes the hydrolysis of nucleoside triphosphates to their monophosphate derivatives, with a high preference for the non-canonical purine nucleotides XTP (xanthosine triphosphate), dITP (deoxyinosine triphosphate) and ITP. Seems to function as a house-cleaning enzyme that removes non-canonical purine nucleotides from the nucleotide pool, thus preventing their incorporation into DNA/RNA and avoiding chromosomal lesions.</text>
</comment>
<dbReference type="PANTHER" id="PTHR11067">
    <property type="entry name" value="INOSINE TRIPHOSPHATE PYROPHOSPHATASE/HAM1 PROTEIN"/>
    <property type="match status" value="1"/>
</dbReference>
<keyword evidence="3 7" id="KW-0547">Nucleotide-binding</keyword>